<dbReference type="Gene3D" id="3.40.50.2020">
    <property type="match status" value="1"/>
</dbReference>
<comment type="similarity">
    <text evidence="1">Belongs to the ComF/GntX family.</text>
</comment>
<dbReference type="AlphaFoldDB" id="A0A1I4ZIQ4"/>
<dbReference type="EMBL" id="FOVP01000003">
    <property type="protein sequence ID" value="SFN49869.1"/>
    <property type="molecule type" value="Genomic_DNA"/>
</dbReference>
<sequence>MLSSEFLGHNEYGHPQFNNVRTEAGEAVYQLKYKQDWEQVAQLASGVIEHIVPKFGKIGLVVPVPASKQRARQPVYEVAKAVAKHLKVESFEGIVNKLPTDEPTVSLKDLSTKDEKVAALEGRFELKDAITNEGCWNALVIDDLYDSGASLEAVCAMLGSYRKIGKIYVATLTWK</sequence>
<evidence type="ECO:0000256" key="1">
    <source>
        <dbReference type="ARBA" id="ARBA00008007"/>
    </source>
</evidence>
<proteinExistence type="inferred from homology"/>
<name>A0A1I4ZIQ4_9RHOB</name>
<reference evidence="3" key="1">
    <citation type="submission" date="2016-10" db="EMBL/GenBank/DDBJ databases">
        <authorList>
            <person name="Varghese N."/>
            <person name="Submissions S."/>
        </authorList>
    </citation>
    <scope>NUCLEOTIDE SEQUENCE [LARGE SCALE GENOMIC DNA]</scope>
    <source>
        <strain evidence="3">DSM 28463</strain>
    </source>
</reference>
<gene>
    <name evidence="2" type="ORF">SAMN04487859_103239</name>
</gene>
<dbReference type="InterPro" id="IPR051910">
    <property type="entry name" value="ComF/GntX_DNA_util-trans"/>
</dbReference>
<dbReference type="CDD" id="cd06223">
    <property type="entry name" value="PRTases_typeI"/>
    <property type="match status" value="1"/>
</dbReference>
<evidence type="ECO:0008006" key="4">
    <source>
        <dbReference type="Google" id="ProtNLM"/>
    </source>
</evidence>
<protein>
    <recommendedName>
        <fullName evidence="4">ComF family protein</fullName>
    </recommendedName>
</protein>
<dbReference type="InterPro" id="IPR000836">
    <property type="entry name" value="PRTase_dom"/>
</dbReference>
<accession>A0A1I4ZIQ4</accession>
<evidence type="ECO:0000313" key="3">
    <source>
        <dbReference type="Proteomes" id="UP000198599"/>
    </source>
</evidence>
<keyword evidence="3" id="KW-1185">Reference proteome</keyword>
<evidence type="ECO:0000313" key="2">
    <source>
        <dbReference type="EMBL" id="SFN49869.1"/>
    </source>
</evidence>
<dbReference type="PANTHER" id="PTHR47505">
    <property type="entry name" value="DNA UTILIZATION PROTEIN YHGH"/>
    <property type="match status" value="1"/>
</dbReference>
<dbReference type="Proteomes" id="UP000198599">
    <property type="component" value="Unassembled WGS sequence"/>
</dbReference>
<dbReference type="STRING" id="1005928.SAMN04487859_103239"/>
<dbReference type="SUPFAM" id="SSF53271">
    <property type="entry name" value="PRTase-like"/>
    <property type="match status" value="1"/>
</dbReference>
<dbReference type="InterPro" id="IPR029057">
    <property type="entry name" value="PRTase-like"/>
</dbReference>
<dbReference type="PANTHER" id="PTHR47505:SF1">
    <property type="entry name" value="DNA UTILIZATION PROTEIN YHGH"/>
    <property type="match status" value="1"/>
</dbReference>
<organism evidence="2 3">
    <name type="scientific">Roseovarius lutimaris</name>
    <dbReference type="NCBI Taxonomy" id="1005928"/>
    <lineage>
        <taxon>Bacteria</taxon>
        <taxon>Pseudomonadati</taxon>
        <taxon>Pseudomonadota</taxon>
        <taxon>Alphaproteobacteria</taxon>
        <taxon>Rhodobacterales</taxon>
        <taxon>Roseobacteraceae</taxon>
        <taxon>Roseovarius</taxon>
    </lineage>
</organism>